<dbReference type="RefSeq" id="XP_029219955.1">
    <property type="nucleotide sequence ID" value="XM_029364032.1"/>
</dbReference>
<feature type="region of interest" description="Disordered" evidence="2">
    <location>
        <begin position="14"/>
        <end position="35"/>
    </location>
</feature>
<dbReference type="GO" id="GO:0016787">
    <property type="term" value="F:hydrolase activity"/>
    <property type="evidence" value="ECO:0007669"/>
    <property type="project" value="UniProtKB-KW"/>
</dbReference>
<dbReference type="STRING" id="94643.A0A2A9MJ01"/>
<dbReference type="Proteomes" id="UP000224006">
    <property type="component" value="Chromosome IV"/>
</dbReference>
<proteinExistence type="predicted"/>
<dbReference type="KEGG" id="bbes:BESB_055970"/>
<dbReference type="Pfam" id="PF00271">
    <property type="entry name" value="Helicase_C"/>
    <property type="match status" value="1"/>
</dbReference>
<dbReference type="PANTHER" id="PTHR45629">
    <property type="entry name" value="SNF2/RAD54 FAMILY MEMBER"/>
    <property type="match status" value="1"/>
</dbReference>
<dbReference type="PROSITE" id="PS51192">
    <property type="entry name" value="HELICASE_ATP_BIND_1"/>
    <property type="match status" value="1"/>
</dbReference>
<dbReference type="InterPro" id="IPR014001">
    <property type="entry name" value="Helicase_ATP-bd"/>
</dbReference>
<gene>
    <name evidence="5" type="ORF">BESB_055970</name>
</gene>
<dbReference type="PANTHER" id="PTHR45629:SF7">
    <property type="entry name" value="DNA EXCISION REPAIR PROTEIN ERCC-6-RELATED"/>
    <property type="match status" value="1"/>
</dbReference>
<feature type="domain" description="Helicase ATP-binding" evidence="3">
    <location>
        <begin position="261"/>
        <end position="430"/>
    </location>
</feature>
<dbReference type="GeneID" id="40310526"/>
<evidence type="ECO:0000313" key="5">
    <source>
        <dbReference type="EMBL" id="PFH35946.1"/>
    </source>
</evidence>
<dbReference type="SUPFAM" id="SSF52540">
    <property type="entry name" value="P-loop containing nucleoside triphosphate hydrolases"/>
    <property type="match status" value="2"/>
</dbReference>
<sequence length="743" mass="82705">MRVFIPPFRKAVCPEDDQPSSVGAAADSKSTPSSIERVKIEGSGTHWLRSRLMACCVLHENTAEMREGAPRIPPTTAAGRTEATGPITSSEFLGYKVLYTKRSLKKRKRYNDGILLVKAGSLVLINDAGTDVAKLSVKRGWSDDKGPGSTLVLGNFELELCERILKEDYSSGRSFINNCESSRIQINEPQAKATRRFRTPAQSHHLYHWRETSTKEVTVPPGALQIAVWEEPTGAHQPIWIDAFLNTHLRPHQKEGVCWMYSQLLKGEGCILADTMGLGKTIQALSLLWVAVSQPAWRRPLASKCCVVCPASLVGNWTHEIKKWLGNRITFLVASGDGKETKTTLQQFAAANTCKLVIISYDQLRKLSGSITSSIDMLICDEGHRLKSSRTQTARNLLQLPCKHRIILSGTPLQNDVDELHACCSFVRPGAMPDHRIFAKVFKEPILKARLPTATMAEKQLGKIRVNGVSAVQSRFMLRRTDEVLIPFVPPKKTIAIFVNLVDRQKLIYEAVCNPAQAAQLSVKGRRQLDDVMRAILSNPLYINARRKRRSPFSNQLQGIPDTFEDAVFGGSAGIHPSLIGRQGLSSCVWPDCETRHSISPSSQVVIVSNFTSTLDSIEIAMLAKGYTFLRLDGSTLVKERTGIVQSFNESKEYFAFLLSSKAGGVGLNLTGANRLILVDPDWNPANDKQALSRVWRPGQKNPVYIYRLIGARTIEERILQRQRYKTTLSEVALRVLRRKCKP</sequence>
<dbReference type="SMART" id="SM00487">
    <property type="entry name" value="DEXDc"/>
    <property type="match status" value="1"/>
</dbReference>
<dbReference type="CDD" id="cd18793">
    <property type="entry name" value="SF2_C_SNF"/>
    <property type="match status" value="1"/>
</dbReference>
<dbReference type="OrthoDB" id="447648at2759"/>
<dbReference type="Gene3D" id="1.20.120.850">
    <property type="entry name" value="SWI2/SNF2 ATPases, N-terminal domain"/>
    <property type="match status" value="1"/>
</dbReference>
<dbReference type="CDD" id="cd18004">
    <property type="entry name" value="DEXHc_RAD54"/>
    <property type="match status" value="1"/>
</dbReference>
<dbReference type="InterPro" id="IPR038718">
    <property type="entry name" value="SNF2-like_sf"/>
</dbReference>
<dbReference type="InterPro" id="IPR000330">
    <property type="entry name" value="SNF2_N"/>
</dbReference>
<dbReference type="Gene3D" id="3.40.50.300">
    <property type="entry name" value="P-loop containing nucleotide triphosphate hydrolases"/>
    <property type="match status" value="1"/>
</dbReference>
<protein>
    <submittedName>
        <fullName evidence="5">SNF2 family N-terminal domain-containing protein</fullName>
    </submittedName>
</protein>
<dbReference type="AlphaFoldDB" id="A0A2A9MJ01"/>
<dbReference type="EMBL" id="NWUJ01000004">
    <property type="protein sequence ID" value="PFH35946.1"/>
    <property type="molecule type" value="Genomic_DNA"/>
</dbReference>
<comment type="caution">
    <text evidence="5">The sequence shown here is derived from an EMBL/GenBank/DDBJ whole genome shotgun (WGS) entry which is preliminary data.</text>
</comment>
<keyword evidence="1" id="KW-0378">Hydrolase</keyword>
<evidence type="ECO:0000256" key="1">
    <source>
        <dbReference type="ARBA" id="ARBA00022801"/>
    </source>
</evidence>
<dbReference type="InterPro" id="IPR001650">
    <property type="entry name" value="Helicase_C-like"/>
</dbReference>
<evidence type="ECO:0000256" key="2">
    <source>
        <dbReference type="SAM" id="MobiDB-lite"/>
    </source>
</evidence>
<dbReference type="InterPro" id="IPR050496">
    <property type="entry name" value="SNF2_RAD54_helicase_repair"/>
</dbReference>
<evidence type="ECO:0000313" key="6">
    <source>
        <dbReference type="Proteomes" id="UP000224006"/>
    </source>
</evidence>
<organism evidence="5 6">
    <name type="scientific">Besnoitia besnoiti</name>
    <name type="common">Apicomplexan protozoan</name>
    <dbReference type="NCBI Taxonomy" id="94643"/>
    <lineage>
        <taxon>Eukaryota</taxon>
        <taxon>Sar</taxon>
        <taxon>Alveolata</taxon>
        <taxon>Apicomplexa</taxon>
        <taxon>Conoidasida</taxon>
        <taxon>Coccidia</taxon>
        <taxon>Eucoccidiorida</taxon>
        <taxon>Eimeriorina</taxon>
        <taxon>Sarcocystidae</taxon>
        <taxon>Besnoitia</taxon>
    </lineage>
</organism>
<evidence type="ECO:0000259" key="3">
    <source>
        <dbReference type="PROSITE" id="PS51192"/>
    </source>
</evidence>
<keyword evidence="6" id="KW-1185">Reference proteome</keyword>
<dbReference type="InterPro" id="IPR049730">
    <property type="entry name" value="SNF2/RAD54-like_C"/>
</dbReference>
<feature type="domain" description="Helicase C-terminal" evidence="4">
    <location>
        <begin position="592"/>
        <end position="740"/>
    </location>
</feature>
<reference evidence="5 6" key="1">
    <citation type="submission" date="2017-09" db="EMBL/GenBank/DDBJ databases">
        <title>Genome sequencing of Besnoitia besnoiti strain Bb-Ger1.</title>
        <authorList>
            <person name="Schares G."/>
            <person name="Venepally P."/>
            <person name="Lorenzi H.A."/>
        </authorList>
    </citation>
    <scope>NUCLEOTIDE SEQUENCE [LARGE SCALE GENOMIC DNA]</scope>
    <source>
        <strain evidence="5 6">Bb-Ger1</strain>
    </source>
</reference>
<dbReference type="Gene3D" id="3.40.50.10810">
    <property type="entry name" value="Tandem AAA-ATPase domain"/>
    <property type="match status" value="1"/>
</dbReference>
<dbReference type="InterPro" id="IPR027417">
    <property type="entry name" value="P-loop_NTPase"/>
</dbReference>
<name>A0A2A9MJ01_BESBE</name>
<dbReference type="Pfam" id="PF00176">
    <property type="entry name" value="SNF2-rel_dom"/>
    <property type="match status" value="1"/>
</dbReference>
<dbReference type="VEuPathDB" id="ToxoDB:BESB_055970"/>
<dbReference type="GO" id="GO:0005524">
    <property type="term" value="F:ATP binding"/>
    <property type="evidence" value="ECO:0007669"/>
    <property type="project" value="InterPro"/>
</dbReference>
<accession>A0A2A9MJ01</accession>
<evidence type="ECO:0000259" key="4">
    <source>
        <dbReference type="PROSITE" id="PS51194"/>
    </source>
</evidence>
<dbReference type="PROSITE" id="PS51194">
    <property type="entry name" value="HELICASE_CTER"/>
    <property type="match status" value="1"/>
</dbReference>
<dbReference type="SMART" id="SM00490">
    <property type="entry name" value="HELICc"/>
    <property type="match status" value="1"/>
</dbReference>